<dbReference type="GO" id="GO:0043531">
    <property type="term" value="F:ADP binding"/>
    <property type="evidence" value="ECO:0007669"/>
    <property type="project" value="InterPro"/>
</dbReference>
<dbReference type="PRINTS" id="PR00364">
    <property type="entry name" value="DISEASERSIST"/>
</dbReference>
<dbReference type="SUPFAM" id="SSF52058">
    <property type="entry name" value="L domain-like"/>
    <property type="match status" value="1"/>
</dbReference>
<dbReference type="Gene3D" id="1.10.8.430">
    <property type="entry name" value="Helical domain of apoptotic protease-activating factors"/>
    <property type="match status" value="1"/>
</dbReference>
<dbReference type="Pfam" id="PF00931">
    <property type="entry name" value="NB-ARC"/>
    <property type="match status" value="1"/>
</dbReference>
<keyword evidence="2" id="KW-0677">Repeat</keyword>
<dbReference type="SUPFAM" id="SSF52540">
    <property type="entry name" value="P-loop containing nucleoside triphosphate hydrolases"/>
    <property type="match status" value="1"/>
</dbReference>
<dbReference type="Pfam" id="PF25019">
    <property type="entry name" value="LRR_R13L1-DRL21"/>
    <property type="match status" value="1"/>
</dbReference>
<evidence type="ECO:0000313" key="8">
    <source>
        <dbReference type="Proteomes" id="UP001515500"/>
    </source>
</evidence>
<keyword evidence="1" id="KW-0433">Leucine-rich repeat</keyword>
<evidence type="ECO:0000256" key="4">
    <source>
        <dbReference type="SAM" id="Coils"/>
    </source>
</evidence>
<feature type="domain" description="Disease resistance protein winged helix" evidence="6">
    <location>
        <begin position="496"/>
        <end position="562"/>
    </location>
</feature>
<evidence type="ECO:0000256" key="1">
    <source>
        <dbReference type="ARBA" id="ARBA00022614"/>
    </source>
</evidence>
<dbReference type="Gene3D" id="3.40.50.300">
    <property type="entry name" value="P-loop containing nucleotide triphosphate hydrolases"/>
    <property type="match status" value="1"/>
</dbReference>
<dbReference type="InterPro" id="IPR032675">
    <property type="entry name" value="LRR_dom_sf"/>
</dbReference>
<sequence length="1287" mass="146461">MASATLSAVAGAFLSPLRDISLDKLIGYLWDYLSSSPTSSDEAENQQQLEDSLEALEEAKMNVKLMQSRIMRLFEKHKQNERVVGLHNKLKDVDYEIQDLESDMKYMELQKKVEEINKAAEADTTGQSSRGLKRLFGFYRPTAQSSEKKRRLSSSPQSLNLSPDADVVKKISSIINQINIIEARMKDEIKLEEWFEKIKLNGVYDPWEQHHLTQNKRVTTSSTNERKLYGRYCEIELLIEFLKEPNVNGKISVVPIVGMGGIGKTTLAQFIFSNTDIENHFDKKVWICVSEHFDRLRITKEMVDSLLIDNTSSLSVLCGATNNNLDLLERELKRQLTAKKFLLVLDDVWSDEWQQFIILLQSTQVEAVKIIVTCRDPKVLGSLDGGNRIVLKGLSDEDYWLFFVNCAFGNKNPDNYPQTLHDLGRLIVMKLKGSPLAAKTVGRLLGRSLTKKHWKDVLESDMWKLETDAYDIMPALALSYYHLPQHLQLCFTFCSVFPKDYVYDMDNLISMWIAHGYIHECRSSSKTVEDIGEGYCHELIAMCFFEGYSRSFKMHDLMHDLAQSVAHGEICIYEGGKGKKISSNVRHLCAQSLIDLGLMCKSNNLRTLVLYRVGDMCAFLNHGAFKRIRVLIVFDTNIQEFPDAIAHLKHLQYLDLKKTNIRSIPESLCDLYQLRVLKLPRLYTLPSLFHNLINLRECRLFQDTDETYNQERLVYHVQRVRGYVIAQLRNMNELRGALSIEGLENIDSRKEAMKGKLKEKCHIKDLDISWTDIGHDCKHDVQEEVLEGLQPHHNLEQLRIKGYAGFKPPSWLMTLALRRIELNKCKNWKNLPVGLGLLPSLQELNLIDIESITIEFDDSVTEMFPSLRWLQLRKATLSFEGLLSSSSSTSSSLTSTPGPRKLFPRLQHLIVEECNGVNGPWPLLSALETLKINACPGLQCHVPKCLQSLNSLTSLEIKGLKIETTDTVVQQQQVCLLPKLRAIEIECCQNMAVLLRVPSVENLSISKCSPVSLSALGHLSFLTYISLQEMEVTMEDQVTPKFPSLHTLELKKASLIFQNMSSSSSSSLSVATQNHCCFPRLTTLRILECHEVNGLQWPMFSVLTELCIRNSLGLDDQLPGCLNGLSSLSRLELTGAKIKTFPEDVMATLHPLWWLQLEDCPELISLEGLQALPSLKRLFITKCPKFKSWCMEGMIENKFLLPNLLGISIDSCENLESLPDWLSRLPVLKQLSIIQCPKFHSMPEGGLPSSLERLNIIGCDPGLMERCQREGSSEWQMIQHIPKQNYI</sequence>
<dbReference type="InterPro" id="IPR027417">
    <property type="entry name" value="P-loop_NTPase"/>
</dbReference>
<evidence type="ECO:0000259" key="6">
    <source>
        <dbReference type="Pfam" id="PF23559"/>
    </source>
</evidence>
<dbReference type="Proteomes" id="UP001515500">
    <property type="component" value="Chromosome 19"/>
</dbReference>
<gene>
    <name evidence="9" type="primary">LOC120283826</name>
</gene>
<dbReference type="InterPro" id="IPR036388">
    <property type="entry name" value="WH-like_DNA-bd_sf"/>
</dbReference>
<proteinExistence type="predicted"/>
<dbReference type="InterPro" id="IPR002182">
    <property type="entry name" value="NB-ARC"/>
</dbReference>
<evidence type="ECO:0000256" key="3">
    <source>
        <dbReference type="ARBA" id="ARBA00022821"/>
    </source>
</evidence>
<dbReference type="InterPro" id="IPR058922">
    <property type="entry name" value="WHD_DRP"/>
</dbReference>
<dbReference type="PANTHER" id="PTHR36766">
    <property type="entry name" value="PLANT BROAD-SPECTRUM MILDEW RESISTANCE PROTEIN RPW8"/>
    <property type="match status" value="1"/>
</dbReference>
<dbReference type="InterPro" id="IPR056789">
    <property type="entry name" value="LRR_R13L1-DRL21"/>
</dbReference>
<reference evidence="9" key="1">
    <citation type="submission" date="2025-08" db="UniProtKB">
        <authorList>
            <consortium name="RefSeq"/>
        </authorList>
    </citation>
    <scope>IDENTIFICATION</scope>
</reference>
<dbReference type="GeneID" id="120283826"/>
<dbReference type="SUPFAM" id="SSF52047">
    <property type="entry name" value="RNI-like"/>
    <property type="match status" value="1"/>
</dbReference>
<keyword evidence="8" id="KW-1185">Reference proteome</keyword>
<dbReference type="PANTHER" id="PTHR36766:SF45">
    <property type="entry name" value="NB-ARC DOMAIN-CONTAINING PROTEIN"/>
    <property type="match status" value="1"/>
</dbReference>
<evidence type="ECO:0000259" key="7">
    <source>
        <dbReference type="Pfam" id="PF25019"/>
    </source>
</evidence>
<protein>
    <submittedName>
        <fullName evidence="9">Disease resistance protein RGA2-like</fullName>
    </submittedName>
</protein>
<dbReference type="Gene3D" id="1.10.10.10">
    <property type="entry name" value="Winged helix-like DNA-binding domain superfamily/Winged helix DNA-binding domain"/>
    <property type="match status" value="1"/>
</dbReference>
<feature type="domain" description="NB-ARC" evidence="5">
    <location>
        <begin position="236"/>
        <end position="411"/>
    </location>
</feature>
<keyword evidence="3" id="KW-0611">Plant defense</keyword>
<evidence type="ECO:0000259" key="5">
    <source>
        <dbReference type="Pfam" id="PF00931"/>
    </source>
</evidence>
<evidence type="ECO:0000313" key="9">
    <source>
        <dbReference type="RefSeq" id="XP_039146514.1"/>
    </source>
</evidence>
<accession>A0AB40D4B4</accession>
<feature type="domain" description="R13L1/DRL21-like LRR repeat region" evidence="7">
    <location>
        <begin position="725"/>
        <end position="847"/>
    </location>
</feature>
<dbReference type="RefSeq" id="XP_039146514.1">
    <property type="nucleotide sequence ID" value="XM_039290580.1"/>
</dbReference>
<feature type="coiled-coil region" evidence="4">
    <location>
        <begin position="39"/>
        <end position="76"/>
    </location>
</feature>
<dbReference type="Gene3D" id="3.80.10.10">
    <property type="entry name" value="Ribonuclease Inhibitor"/>
    <property type="match status" value="2"/>
</dbReference>
<organism evidence="8 9">
    <name type="scientific">Dioscorea cayennensis subsp. rotundata</name>
    <name type="common">White Guinea yam</name>
    <name type="synonym">Dioscorea rotundata</name>
    <dbReference type="NCBI Taxonomy" id="55577"/>
    <lineage>
        <taxon>Eukaryota</taxon>
        <taxon>Viridiplantae</taxon>
        <taxon>Streptophyta</taxon>
        <taxon>Embryophyta</taxon>
        <taxon>Tracheophyta</taxon>
        <taxon>Spermatophyta</taxon>
        <taxon>Magnoliopsida</taxon>
        <taxon>Liliopsida</taxon>
        <taxon>Dioscoreales</taxon>
        <taxon>Dioscoreaceae</taxon>
        <taxon>Dioscorea</taxon>
    </lineage>
</organism>
<keyword evidence="4" id="KW-0175">Coiled coil</keyword>
<name>A0AB40D4B4_DIOCR</name>
<dbReference type="InterPro" id="IPR042197">
    <property type="entry name" value="Apaf_helical"/>
</dbReference>
<dbReference type="GO" id="GO:0006952">
    <property type="term" value="P:defense response"/>
    <property type="evidence" value="ECO:0007669"/>
    <property type="project" value="UniProtKB-KW"/>
</dbReference>
<dbReference type="Pfam" id="PF23559">
    <property type="entry name" value="WHD_DRP"/>
    <property type="match status" value="1"/>
</dbReference>
<evidence type="ECO:0000256" key="2">
    <source>
        <dbReference type="ARBA" id="ARBA00022737"/>
    </source>
</evidence>